<dbReference type="EMBL" id="SLVJ01000030">
    <property type="protein sequence ID" value="TCM60894.1"/>
    <property type="molecule type" value="Genomic_DNA"/>
</dbReference>
<gene>
    <name evidence="2" type="ORF">EC844_13014</name>
</gene>
<proteinExistence type="predicted"/>
<name>A0A4R1XBD7_ACICA</name>
<accession>A0A4R1XBD7</accession>
<sequence length="182" mass="20605">MKKILLLMFLMFSINLNGYAESKNETYCVESDLYDLTTCVLYPFKIQVTNKNTSSDTVEIGAIWSESNINVVDIYIRIGKMATDITQVEFDLDGAVRSFDIMSDTGEIVQRDGIPLSDGVILIPLNYLAKIVNNKAPKYKISTQSSGYRVGIFQEDITQNNSKALNEFYKRVIEEKTKQSVK</sequence>
<keyword evidence="3" id="KW-1185">Reference proteome</keyword>
<dbReference type="Proteomes" id="UP000294963">
    <property type="component" value="Unassembled WGS sequence"/>
</dbReference>
<reference evidence="2 3" key="1">
    <citation type="submission" date="2019-03" db="EMBL/GenBank/DDBJ databases">
        <title>Genomic analyses of the natural microbiome of Caenorhabditis elegans.</title>
        <authorList>
            <person name="Samuel B."/>
        </authorList>
    </citation>
    <scope>NUCLEOTIDE SEQUENCE [LARGE SCALE GENOMIC DNA]</scope>
    <source>
        <strain evidence="2 3">JUb89</strain>
    </source>
</reference>
<protein>
    <submittedName>
        <fullName evidence="2">Uncharacterized protein</fullName>
    </submittedName>
</protein>
<organism evidence="2 3">
    <name type="scientific">Acinetobacter calcoaceticus</name>
    <dbReference type="NCBI Taxonomy" id="471"/>
    <lineage>
        <taxon>Bacteria</taxon>
        <taxon>Pseudomonadati</taxon>
        <taxon>Pseudomonadota</taxon>
        <taxon>Gammaproteobacteria</taxon>
        <taxon>Moraxellales</taxon>
        <taxon>Moraxellaceae</taxon>
        <taxon>Acinetobacter</taxon>
        <taxon>Acinetobacter calcoaceticus/baumannii complex</taxon>
    </lineage>
</organism>
<feature type="chain" id="PRO_5020623208" evidence="1">
    <location>
        <begin position="21"/>
        <end position="182"/>
    </location>
</feature>
<evidence type="ECO:0000256" key="1">
    <source>
        <dbReference type="SAM" id="SignalP"/>
    </source>
</evidence>
<evidence type="ECO:0000313" key="2">
    <source>
        <dbReference type="EMBL" id="TCM60894.1"/>
    </source>
</evidence>
<evidence type="ECO:0000313" key="3">
    <source>
        <dbReference type="Proteomes" id="UP000294963"/>
    </source>
</evidence>
<keyword evidence="1" id="KW-0732">Signal</keyword>
<dbReference type="AlphaFoldDB" id="A0A4R1XBD7"/>
<feature type="signal peptide" evidence="1">
    <location>
        <begin position="1"/>
        <end position="20"/>
    </location>
</feature>
<comment type="caution">
    <text evidence="2">The sequence shown here is derived from an EMBL/GenBank/DDBJ whole genome shotgun (WGS) entry which is preliminary data.</text>
</comment>